<dbReference type="Gene3D" id="1.20.1250.20">
    <property type="entry name" value="MFS general substrate transporter like domains"/>
    <property type="match status" value="2"/>
</dbReference>
<dbReference type="Proteomes" id="UP000000238">
    <property type="component" value="Chromosome"/>
</dbReference>
<dbReference type="STRING" id="349521.HCH_04860"/>
<keyword evidence="1" id="KW-0812">Transmembrane</keyword>
<dbReference type="GO" id="GO:0022857">
    <property type="term" value="F:transmembrane transporter activity"/>
    <property type="evidence" value="ECO:0007669"/>
    <property type="project" value="InterPro"/>
</dbReference>
<keyword evidence="2" id="KW-1133">Transmembrane helix</keyword>
<dbReference type="EMBL" id="CP000155">
    <property type="protein sequence ID" value="ABC31552.1"/>
    <property type="molecule type" value="Genomic_DNA"/>
</dbReference>
<evidence type="ECO:0000256" key="1">
    <source>
        <dbReference type="ARBA" id="ARBA00022692"/>
    </source>
</evidence>
<gene>
    <name evidence="5" type="ordered locus">HCH_04860</name>
</gene>
<evidence type="ECO:0000256" key="3">
    <source>
        <dbReference type="ARBA" id="ARBA00023136"/>
    </source>
</evidence>
<evidence type="ECO:0000256" key="2">
    <source>
        <dbReference type="ARBA" id="ARBA00022989"/>
    </source>
</evidence>
<dbReference type="GO" id="GO:0005886">
    <property type="term" value="C:plasma membrane"/>
    <property type="evidence" value="ECO:0007669"/>
    <property type="project" value="TreeGrafter"/>
</dbReference>
<organism evidence="5 6">
    <name type="scientific">Hahella chejuensis (strain KCTC 2396)</name>
    <dbReference type="NCBI Taxonomy" id="349521"/>
    <lineage>
        <taxon>Bacteria</taxon>
        <taxon>Pseudomonadati</taxon>
        <taxon>Pseudomonadota</taxon>
        <taxon>Gammaproteobacteria</taxon>
        <taxon>Oceanospirillales</taxon>
        <taxon>Hahellaceae</taxon>
        <taxon>Hahella</taxon>
    </lineage>
</organism>
<feature type="domain" description="Major facilitator superfamily (MFS) profile" evidence="4">
    <location>
        <begin position="15"/>
        <end position="392"/>
    </location>
</feature>
<dbReference type="InterPro" id="IPR020846">
    <property type="entry name" value="MFS_dom"/>
</dbReference>
<protein>
    <submittedName>
        <fullName evidence="5">Permease of the major facilitator superfamily</fullName>
    </submittedName>
</protein>
<dbReference type="KEGG" id="hch:HCH_04860"/>
<evidence type="ECO:0000313" key="6">
    <source>
        <dbReference type="Proteomes" id="UP000000238"/>
    </source>
</evidence>
<dbReference type="PANTHER" id="PTHR23537:SF1">
    <property type="entry name" value="SUGAR TRANSPORTER"/>
    <property type="match status" value="1"/>
</dbReference>
<dbReference type="AlphaFoldDB" id="Q2SCS2"/>
<evidence type="ECO:0000313" key="5">
    <source>
        <dbReference type="EMBL" id="ABC31552.1"/>
    </source>
</evidence>
<dbReference type="PANTHER" id="PTHR23537">
    <property type="match status" value="1"/>
</dbReference>
<name>Q2SCS2_HAHCH</name>
<reference evidence="5 6" key="1">
    <citation type="journal article" date="2005" name="Nucleic Acids Res.">
        <title>Genomic blueprint of Hahella chejuensis, a marine microbe producing an algicidal agent.</title>
        <authorList>
            <person name="Jeong H."/>
            <person name="Yim J.H."/>
            <person name="Lee C."/>
            <person name="Choi S.-H."/>
            <person name="Park Y.K."/>
            <person name="Yoon S.H."/>
            <person name="Hur C.-G."/>
            <person name="Kang H.-Y."/>
            <person name="Kim D."/>
            <person name="Lee H.H."/>
            <person name="Park K.H."/>
            <person name="Park S.-H."/>
            <person name="Park H.-S."/>
            <person name="Lee H.K."/>
            <person name="Oh T.K."/>
            <person name="Kim J.F."/>
        </authorList>
    </citation>
    <scope>NUCLEOTIDE SEQUENCE [LARGE SCALE GENOMIC DNA]</scope>
    <source>
        <strain evidence="5 6">KCTC 2396</strain>
    </source>
</reference>
<dbReference type="InterPro" id="IPR036259">
    <property type="entry name" value="MFS_trans_sf"/>
</dbReference>
<evidence type="ECO:0000259" key="4">
    <source>
        <dbReference type="PROSITE" id="PS50850"/>
    </source>
</evidence>
<dbReference type="RefSeq" id="WP_011398617.1">
    <property type="nucleotide sequence ID" value="NC_007645.1"/>
</dbReference>
<dbReference type="SUPFAM" id="SSF103473">
    <property type="entry name" value="MFS general substrate transporter"/>
    <property type="match status" value="1"/>
</dbReference>
<dbReference type="Pfam" id="PF06779">
    <property type="entry name" value="MFS_4"/>
    <property type="match status" value="1"/>
</dbReference>
<accession>Q2SCS2</accession>
<dbReference type="HOGENOM" id="CLU_001265_7_2_6"/>
<keyword evidence="6" id="KW-1185">Reference proteome</keyword>
<keyword evidence="3" id="KW-0472">Membrane</keyword>
<sequence length="402" mass="42547">MSAQLSMGIQLQRLQVLTAGVLSLMLMLGVARFAYTPLLPVMQQQAGLSPFAGGWLASVNYLGYLCGALIAASISSLTLKDKLYRSGLLIALISTAGMALCENVWLWAFMRFIAGLSSAAGLLIGSGLIMHWLIRNGHRSELGIHFSGVGLGILCCSLAVDLMSPYLGWREQWVALTLCGVLFAVPAWLWLPSPTTAGGSQHEEAMYDRPPSRLYMGIFMAAYFCAGVGYVVSATFLVAIVDQQPALQGQGAFVFLLVGAAAAPACILWDLLARRIGDINALIIAAALHALSILAPTQGGLAMALLGGALFGATFMGIVSLVLTMAGRFYPSRPAKMMGKMTLTYGVAQILSPAITGRLAETGGDYADGLYLAAAVMALGVLLLLTLKSVEQNERRQALSYT</sequence>
<dbReference type="eggNOG" id="COG2814">
    <property type="taxonomic scope" value="Bacteria"/>
</dbReference>
<dbReference type="PROSITE" id="PS50850">
    <property type="entry name" value="MFS"/>
    <property type="match status" value="1"/>
</dbReference>
<proteinExistence type="predicted"/>
<dbReference type="InterPro" id="IPR010645">
    <property type="entry name" value="MFS_4"/>
</dbReference>